<evidence type="ECO:0000313" key="4">
    <source>
        <dbReference type="Proteomes" id="UP000198816"/>
    </source>
</evidence>
<organism evidence="3 4">
    <name type="scientific">Thiocapsa roseopersicina</name>
    <dbReference type="NCBI Taxonomy" id="1058"/>
    <lineage>
        <taxon>Bacteria</taxon>
        <taxon>Pseudomonadati</taxon>
        <taxon>Pseudomonadota</taxon>
        <taxon>Gammaproteobacteria</taxon>
        <taxon>Chromatiales</taxon>
        <taxon>Chromatiaceae</taxon>
        <taxon>Thiocapsa</taxon>
    </lineage>
</organism>
<name>A0A1H2Y3Y6_THIRO</name>
<evidence type="ECO:0008006" key="5">
    <source>
        <dbReference type="Google" id="ProtNLM"/>
    </source>
</evidence>
<sequence>MKKGASVTSCQWLFAMFLITMTVLFGGGALFAAELAVPQDLRFLGAGEQPPEKETPPPDVHGMKWHPGHYGHAGSSDDVPNILNDIKGLPVVRGIQVRYYWDDLEPQKDKYDFTKVRADIELLRGEGKLLAIQLQYKSFSRADPRIPSYLKTAEYEGGSYFSSAGDWNLRLWNANVRERLKALITAIGQELESNPTFVLLNTVESGPAIPEVSDPLYSNWGVYKNEYYKRLVELGPFLRTVFPTTPTVLYFNSGPSEALMFEESALEYGVGHGAPDTYVGSYVYDNWPKYGYDLAKRLKGLVPIGYGVQWRNYVEQARNVAHLNSENPIPALFEFNRDVLGSNFVFWEKRVPYWTHLLTFWKSLPVRDAAGGLEAGCPELVAPCSN</sequence>
<evidence type="ECO:0000256" key="2">
    <source>
        <dbReference type="SAM" id="Phobius"/>
    </source>
</evidence>
<reference evidence="4" key="1">
    <citation type="submission" date="2016-10" db="EMBL/GenBank/DDBJ databases">
        <authorList>
            <person name="Varghese N."/>
            <person name="Submissions S."/>
        </authorList>
    </citation>
    <scope>NUCLEOTIDE SEQUENCE [LARGE SCALE GENOMIC DNA]</scope>
    <source>
        <strain evidence="4">DSM 217</strain>
    </source>
</reference>
<dbReference type="Proteomes" id="UP000198816">
    <property type="component" value="Unassembled WGS sequence"/>
</dbReference>
<dbReference type="STRING" id="1058.SAMN05421783_11234"/>
<keyword evidence="2" id="KW-0472">Membrane</keyword>
<dbReference type="Gene3D" id="3.20.20.80">
    <property type="entry name" value="Glycosidases"/>
    <property type="match status" value="1"/>
</dbReference>
<protein>
    <recommendedName>
        <fullName evidence="5">Glycoside hydrolase family 42 N-terminal domain-containing protein</fullName>
    </recommendedName>
</protein>
<dbReference type="EMBL" id="FNNZ01000012">
    <property type="protein sequence ID" value="SDW99923.1"/>
    <property type="molecule type" value="Genomic_DNA"/>
</dbReference>
<proteinExistence type="predicted"/>
<gene>
    <name evidence="3" type="ORF">SAMN05421783_11234</name>
</gene>
<dbReference type="OrthoDB" id="4047605at2"/>
<keyword evidence="4" id="KW-1185">Reference proteome</keyword>
<dbReference type="InterPro" id="IPR017853">
    <property type="entry name" value="GH"/>
</dbReference>
<accession>A0A1H2Y3Y6</accession>
<evidence type="ECO:0000256" key="1">
    <source>
        <dbReference type="SAM" id="MobiDB-lite"/>
    </source>
</evidence>
<dbReference type="SUPFAM" id="SSF51445">
    <property type="entry name" value="(Trans)glycosidases"/>
    <property type="match status" value="1"/>
</dbReference>
<keyword evidence="2" id="KW-0812">Transmembrane</keyword>
<dbReference type="RefSeq" id="WP_139191929.1">
    <property type="nucleotide sequence ID" value="NZ_FNNZ01000012.1"/>
</dbReference>
<evidence type="ECO:0000313" key="3">
    <source>
        <dbReference type="EMBL" id="SDW99923.1"/>
    </source>
</evidence>
<keyword evidence="2" id="KW-1133">Transmembrane helix</keyword>
<feature type="transmembrane region" description="Helical" evidence="2">
    <location>
        <begin position="12"/>
        <end position="33"/>
    </location>
</feature>
<dbReference type="AlphaFoldDB" id="A0A1H2Y3Y6"/>
<feature type="region of interest" description="Disordered" evidence="1">
    <location>
        <begin position="46"/>
        <end position="67"/>
    </location>
</feature>